<sequence length="139" mass="14586">MPDFCQGQRLGCPKLLQGWGDLRDSFPFVQDAASSVKPEIESVPSWAGNSEGAKAALSSLVNSASAGGHARWEQLEQNLKMFPAVAEARGGLLSWTLPREARGANPASPSPPGPGALTGLAESQSLGKKQRSWFPKAGS</sequence>
<evidence type="ECO:0000313" key="2">
    <source>
        <dbReference type="EMBL" id="KAK2084677.1"/>
    </source>
</evidence>
<organism evidence="2 3">
    <name type="scientific">Saguinus oedipus</name>
    <name type="common">Cotton-top tamarin</name>
    <name type="synonym">Oedipomidas oedipus</name>
    <dbReference type="NCBI Taxonomy" id="9490"/>
    <lineage>
        <taxon>Eukaryota</taxon>
        <taxon>Metazoa</taxon>
        <taxon>Chordata</taxon>
        <taxon>Craniata</taxon>
        <taxon>Vertebrata</taxon>
        <taxon>Euteleostomi</taxon>
        <taxon>Mammalia</taxon>
        <taxon>Eutheria</taxon>
        <taxon>Euarchontoglires</taxon>
        <taxon>Primates</taxon>
        <taxon>Haplorrhini</taxon>
        <taxon>Platyrrhini</taxon>
        <taxon>Cebidae</taxon>
        <taxon>Callitrichinae</taxon>
        <taxon>Saguinus</taxon>
    </lineage>
</organism>
<dbReference type="Proteomes" id="UP001266305">
    <property type="component" value="Unassembled WGS sequence"/>
</dbReference>
<comment type="caution">
    <text evidence="2">The sequence shown here is derived from an EMBL/GenBank/DDBJ whole genome shotgun (WGS) entry which is preliminary data.</text>
</comment>
<accession>A0ABQ9TIT2</accession>
<protein>
    <submittedName>
        <fullName evidence="2">Uncharacterized protein</fullName>
    </submittedName>
</protein>
<evidence type="ECO:0000313" key="3">
    <source>
        <dbReference type="Proteomes" id="UP001266305"/>
    </source>
</evidence>
<reference evidence="2 3" key="1">
    <citation type="submission" date="2023-05" db="EMBL/GenBank/DDBJ databases">
        <title>B98-5 Cell Line De Novo Hybrid Assembly: An Optical Mapping Approach.</title>
        <authorList>
            <person name="Kananen K."/>
            <person name="Auerbach J.A."/>
            <person name="Kautto E."/>
            <person name="Blachly J.S."/>
        </authorList>
    </citation>
    <scope>NUCLEOTIDE SEQUENCE [LARGE SCALE GENOMIC DNA]</scope>
    <source>
        <strain evidence="2">B95-8</strain>
        <tissue evidence="2">Cell line</tissue>
    </source>
</reference>
<name>A0ABQ9TIT2_SAGOE</name>
<feature type="region of interest" description="Disordered" evidence="1">
    <location>
        <begin position="97"/>
        <end position="139"/>
    </location>
</feature>
<evidence type="ECO:0000256" key="1">
    <source>
        <dbReference type="SAM" id="MobiDB-lite"/>
    </source>
</evidence>
<proteinExistence type="predicted"/>
<dbReference type="EMBL" id="JASSZA010000022">
    <property type="protein sequence ID" value="KAK2084677.1"/>
    <property type="molecule type" value="Genomic_DNA"/>
</dbReference>
<gene>
    <name evidence="2" type="ORF">P7K49_037710</name>
</gene>
<keyword evidence="3" id="KW-1185">Reference proteome</keyword>